<evidence type="ECO:0000313" key="3">
    <source>
        <dbReference type="WBParaSite" id="nRc.2.0.1.t14126-RA"/>
    </source>
</evidence>
<proteinExistence type="predicted"/>
<name>A0A915IJ95_ROMCU</name>
<protein>
    <submittedName>
        <fullName evidence="3">Uncharacterized protein</fullName>
    </submittedName>
</protein>
<dbReference type="WBParaSite" id="nRc.2.0.1.t14126-RA">
    <property type="protein sequence ID" value="nRc.2.0.1.t14126-RA"/>
    <property type="gene ID" value="nRc.2.0.1.g14126"/>
</dbReference>
<keyword evidence="2" id="KW-1185">Reference proteome</keyword>
<sequence length="68" mass="7754">MNNRPRDVHLLNSGASTGHGTKQHTLCTVVVNNCLWVIIFRRCVETVADFFHTKHWVPSLSEALQGYF</sequence>
<dbReference type="Proteomes" id="UP000887565">
    <property type="component" value="Unplaced"/>
</dbReference>
<dbReference type="AlphaFoldDB" id="A0A915IJ95"/>
<evidence type="ECO:0000313" key="2">
    <source>
        <dbReference type="Proteomes" id="UP000887565"/>
    </source>
</evidence>
<accession>A0A915IJ95</accession>
<organism evidence="2 3">
    <name type="scientific">Romanomermis culicivorax</name>
    <name type="common">Nematode worm</name>
    <dbReference type="NCBI Taxonomy" id="13658"/>
    <lineage>
        <taxon>Eukaryota</taxon>
        <taxon>Metazoa</taxon>
        <taxon>Ecdysozoa</taxon>
        <taxon>Nematoda</taxon>
        <taxon>Enoplea</taxon>
        <taxon>Dorylaimia</taxon>
        <taxon>Mermithida</taxon>
        <taxon>Mermithoidea</taxon>
        <taxon>Mermithidae</taxon>
        <taxon>Romanomermis</taxon>
    </lineage>
</organism>
<feature type="region of interest" description="Disordered" evidence="1">
    <location>
        <begin position="1"/>
        <end position="21"/>
    </location>
</feature>
<reference evidence="3" key="1">
    <citation type="submission" date="2022-11" db="UniProtKB">
        <authorList>
            <consortium name="WormBaseParasite"/>
        </authorList>
    </citation>
    <scope>IDENTIFICATION</scope>
</reference>
<evidence type="ECO:0000256" key="1">
    <source>
        <dbReference type="SAM" id="MobiDB-lite"/>
    </source>
</evidence>